<protein>
    <submittedName>
        <fullName evidence="2">Uncharacterized protein</fullName>
    </submittedName>
</protein>
<sequence>MEVVVAADVVAMAEVVVSGDSFRGGDGAIQSTASSYSSLTLYECVLFTTDDASGSSLTRSFIALLLFNCPPLFPQCHHHRRTATPTTLNYAVQHHRPLSSSALSYYLLRSRPPPEHHRSGLPPRQQSVSPWDSVRSAPPSPLSSTVVALQNDFWKSSSTILGEFYCDDWGQRQSEATRKKEPCIHQPSNLIFDFTTSPFFKLFAGIPTLIYMSRMKLF</sequence>
<feature type="region of interest" description="Disordered" evidence="1">
    <location>
        <begin position="112"/>
        <end position="136"/>
    </location>
</feature>
<evidence type="ECO:0000313" key="3">
    <source>
        <dbReference type="Proteomes" id="UP001177003"/>
    </source>
</evidence>
<accession>A0AA36A2B8</accession>
<organism evidence="2 3">
    <name type="scientific">Lactuca saligna</name>
    <name type="common">Willowleaf lettuce</name>
    <dbReference type="NCBI Taxonomy" id="75948"/>
    <lineage>
        <taxon>Eukaryota</taxon>
        <taxon>Viridiplantae</taxon>
        <taxon>Streptophyta</taxon>
        <taxon>Embryophyta</taxon>
        <taxon>Tracheophyta</taxon>
        <taxon>Spermatophyta</taxon>
        <taxon>Magnoliopsida</taxon>
        <taxon>eudicotyledons</taxon>
        <taxon>Gunneridae</taxon>
        <taxon>Pentapetalae</taxon>
        <taxon>asterids</taxon>
        <taxon>campanulids</taxon>
        <taxon>Asterales</taxon>
        <taxon>Asteraceae</taxon>
        <taxon>Cichorioideae</taxon>
        <taxon>Cichorieae</taxon>
        <taxon>Lactucinae</taxon>
        <taxon>Lactuca</taxon>
    </lineage>
</organism>
<dbReference type="EMBL" id="OX465085">
    <property type="protein sequence ID" value="CAI9302673.1"/>
    <property type="molecule type" value="Genomic_DNA"/>
</dbReference>
<proteinExistence type="predicted"/>
<keyword evidence="3" id="KW-1185">Reference proteome</keyword>
<reference evidence="2" key="1">
    <citation type="submission" date="2023-04" db="EMBL/GenBank/DDBJ databases">
        <authorList>
            <person name="Vijverberg K."/>
            <person name="Xiong W."/>
            <person name="Schranz E."/>
        </authorList>
    </citation>
    <scope>NUCLEOTIDE SEQUENCE</scope>
</reference>
<dbReference type="Proteomes" id="UP001177003">
    <property type="component" value="Chromosome 9"/>
</dbReference>
<dbReference type="AlphaFoldDB" id="A0AA36A2B8"/>
<name>A0AA36A2B8_LACSI</name>
<evidence type="ECO:0000313" key="2">
    <source>
        <dbReference type="EMBL" id="CAI9302673.1"/>
    </source>
</evidence>
<evidence type="ECO:0000256" key="1">
    <source>
        <dbReference type="SAM" id="MobiDB-lite"/>
    </source>
</evidence>
<gene>
    <name evidence="2" type="ORF">LSALG_LOCUS41152</name>
</gene>